<proteinExistence type="predicted"/>
<organism evidence="2 3">
    <name type="scientific">Escherichia marmotae</name>
    <dbReference type="NCBI Taxonomy" id="1499973"/>
    <lineage>
        <taxon>Bacteria</taxon>
        <taxon>Pseudomonadati</taxon>
        <taxon>Pseudomonadota</taxon>
        <taxon>Gammaproteobacteria</taxon>
        <taxon>Enterobacterales</taxon>
        <taxon>Enterobacteriaceae</taxon>
        <taxon>Escherichia</taxon>
    </lineage>
</organism>
<evidence type="ECO:0000313" key="2">
    <source>
        <dbReference type="EMBL" id="RDR28202.1"/>
    </source>
</evidence>
<accession>A0A370V9Y0</accession>
<protein>
    <submittedName>
        <fullName evidence="2">Uncharacterized protein</fullName>
    </submittedName>
</protein>
<dbReference type="AlphaFoldDB" id="A0A370V9Y0"/>
<feature type="region of interest" description="Disordered" evidence="1">
    <location>
        <begin position="215"/>
        <end position="237"/>
    </location>
</feature>
<dbReference type="Proteomes" id="UP000254454">
    <property type="component" value="Unassembled WGS sequence"/>
</dbReference>
<dbReference type="EMBL" id="QONO01000051">
    <property type="protein sequence ID" value="RDR28202.1"/>
    <property type="molecule type" value="Genomic_DNA"/>
</dbReference>
<gene>
    <name evidence="2" type="ORF">C4A13_01622</name>
</gene>
<evidence type="ECO:0000256" key="1">
    <source>
        <dbReference type="SAM" id="MobiDB-lite"/>
    </source>
</evidence>
<comment type="caution">
    <text evidence="2">The sequence shown here is derived from an EMBL/GenBank/DDBJ whole genome shotgun (WGS) entry which is preliminary data.</text>
</comment>
<evidence type="ECO:0000313" key="3">
    <source>
        <dbReference type="Proteomes" id="UP000254454"/>
    </source>
</evidence>
<name>A0A370V9Y0_9ESCH</name>
<sequence length="237" mass="26246">MLINLCHPPGMRRQLVIQADARTLLFAADFSDASPVVVVQIQTVAVTVAQHFQPLALRVMRVGFKQKKMSIIAADKPVPLLTTPYCQSFTGAVKPAPRQHGFHIQPSPHTRHKGHAVFVRVTRCAHEADFIHHAPALTEHPIRAFVTTAVHTLPVQRKVARQAEIEVIIISQVFGPGGGVDRMREGADGLLRHHAHPDTGSKTGDFRKHFARAKKHQRHGCHQGYLRPAASDIPDHQ</sequence>
<reference evidence="2 3" key="1">
    <citation type="submission" date="2018-06" db="EMBL/GenBank/DDBJ databases">
        <title>Recombination Drives Gene Content and Phenotype Evolution in Wild Type E. coli Strains.</title>
        <authorList>
            <person name="Field C.M."/>
            <person name="Silander O.K."/>
            <person name="Van Nimwegen E."/>
        </authorList>
    </citation>
    <scope>NUCLEOTIDE SEQUENCE [LARGE SCALE GENOMIC DNA]</scope>
    <source>
        <strain evidence="2 3">SC344</strain>
    </source>
</reference>